<reference evidence="1" key="1">
    <citation type="submission" date="2020-04" db="EMBL/GenBank/DDBJ databases">
        <title>Deep metagenomics examines the oral microbiome during advanced dental caries in children, revealing novel taxa and co-occurrences with host molecules.</title>
        <authorList>
            <person name="Baker J.L."/>
            <person name="Morton J.T."/>
            <person name="Dinis M."/>
            <person name="Alvarez R."/>
            <person name="Tran N.C."/>
            <person name="Knight R."/>
            <person name="Edlund A."/>
        </authorList>
    </citation>
    <scope>NUCLEOTIDE SEQUENCE</scope>
    <source>
        <strain evidence="1">JCVI_29_bin.11</strain>
    </source>
</reference>
<dbReference type="EMBL" id="JABZXL010000026">
    <property type="protein sequence ID" value="MBF1659766.1"/>
    <property type="molecule type" value="Genomic_DNA"/>
</dbReference>
<sequence>MGIKLAEVRRAFAANTYLKSVAPDMSEEQRAIVSLRLEYFDRVGVRLCYMARDIQKHGGKSPESETFRNVACDILGLASLVRPFHRKPIEEIEDAGWAIATMYTLYQAASLLLNGNAEGAKALVASVADGQKPKGWGSMYSARFDKQLNELMGLAA</sequence>
<dbReference type="AlphaFoldDB" id="A0A930L4J4"/>
<accession>A0A930L4J4</accession>
<evidence type="ECO:0000313" key="2">
    <source>
        <dbReference type="Proteomes" id="UP000713964"/>
    </source>
</evidence>
<comment type="caution">
    <text evidence="1">The sequence shown here is derived from an EMBL/GenBank/DDBJ whole genome shotgun (WGS) entry which is preliminary data.</text>
</comment>
<name>A0A930L4J4_9MICC</name>
<organism evidence="1 2">
    <name type="scientific">Rothia mucilaginosa</name>
    <dbReference type="NCBI Taxonomy" id="43675"/>
    <lineage>
        <taxon>Bacteria</taxon>
        <taxon>Bacillati</taxon>
        <taxon>Actinomycetota</taxon>
        <taxon>Actinomycetes</taxon>
        <taxon>Micrococcales</taxon>
        <taxon>Micrococcaceae</taxon>
        <taxon>Rothia</taxon>
    </lineage>
</organism>
<dbReference type="Proteomes" id="UP000713964">
    <property type="component" value="Unassembled WGS sequence"/>
</dbReference>
<protein>
    <submittedName>
        <fullName evidence="1">Uncharacterized protein</fullName>
    </submittedName>
</protein>
<evidence type="ECO:0000313" key="1">
    <source>
        <dbReference type="EMBL" id="MBF1659766.1"/>
    </source>
</evidence>
<proteinExistence type="predicted"/>
<gene>
    <name evidence="1" type="ORF">HXO58_08030</name>
</gene>